<dbReference type="EMBL" id="QMIE01000009">
    <property type="protein sequence ID" value="TVM16825.1"/>
    <property type="molecule type" value="Genomic_DNA"/>
</dbReference>
<dbReference type="AlphaFoldDB" id="A0A7M3MDM3"/>
<dbReference type="Gene3D" id="3.40.50.150">
    <property type="entry name" value="Vaccinia Virus protein VP39"/>
    <property type="match status" value="1"/>
</dbReference>
<keyword evidence="3" id="KW-1185">Reference proteome</keyword>
<organism evidence="2 3">
    <name type="scientific">Oceanidesulfovibrio indonesiensis</name>
    <dbReference type="NCBI Taxonomy" id="54767"/>
    <lineage>
        <taxon>Bacteria</taxon>
        <taxon>Pseudomonadati</taxon>
        <taxon>Thermodesulfobacteriota</taxon>
        <taxon>Desulfovibrionia</taxon>
        <taxon>Desulfovibrionales</taxon>
        <taxon>Desulfovibrionaceae</taxon>
        <taxon>Oceanidesulfovibrio</taxon>
    </lineage>
</organism>
<evidence type="ECO:0000313" key="3">
    <source>
        <dbReference type="Proteomes" id="UP000448292"/>
    </source>
</evidence>
<evidence type="ECO:0000259" key="1">
    <source>
        <dbReference type="Pfam" id="PF08241"/>
    </source>
</evidence>
<keyword evidence="2" id="KW-0808">Transferase</keyword>
<evidence type="ECO:0000313" key="2">
    <source>
        <dbReference type="EMBL" id="TVM16825.1"/>
    </source>
</evidence>
<dbReference type="Pfam" id="PF08241">
    <property type="entry name" value="Methyltransf_11"/>
    <property type="match status" value="1"/>
</dbReference>
<reference evidence="2 3" key="1">
    <citation type="submission" date="2018-06" db="EMBL/GenBank/DDBJ databases">
        <title>Complete genome of Desulfovibrio indonesiensis P37SLT.</title>
        <authorList>
            <person name="Crispim J.S."/>
            <person name="Vidigal P.M.P."/>
            <person name="Silva L.C.F."/>
            <person name="Laguardia C.N."/>
            <person name="Araujo L.C."/>
            <person name="Dias R.S."/>
            <person name="Sousa M.P."/>
            <person name="Paula S.O."/>
            <person name="Silva C."/>
        </authorList>
    </citation>
    <scope>NUCLEOTIDE SEQUENCE [LARGE SCALE GENOMIC DNA]</scope>
    <source>
        <strain evidence="2 3">P37SLT</strain>
    </source>
</reference>
<dbReference type="InterPro" id="IPR029063">
    <property type="entry name" value="SAM-dependent_MTases_sf"/>
</dbReference>
<dbReference type="SUPFAM" id="SSF53335">
    <property type="entry name" value="S-adenosyl-L-methionine-dependent methyltransferases"/>
    <property type="match status" value="1"/>
</dbReference>
<keyword evidence="2" id="KW-0489">Methyltransferase</keyword>
<dbReference type="RefSeq" id="WP_144303168.1">
    <property type="nucleotide sequence ID" value="NZ_QMIE01000009.1"/>
</dbReference>
<proteinExistence type="predicted"/>
<name>A0A7M3MDM3_9BACT</name>
<dbReference type="Proteomes" id="UP000448292">
    <property type="component" value="Unassembled WGS sequence"/>
</dbReference>
<dbReference type="InterPro" id="IPR013216">
    <property type="entry name" value="Methyltransf_11"/>
</dbReference>
<comment type="caution">
    <text evidence="2">The sequence shown here is derived from an EMBL/GenBank/DDBJ whole genome shotgun (WGS) entry which is preliminary data.</text>
</comment>
<accession>A0A7M3MDM3</accession>
<dbReference type="OrthoDB" id="5363250at2"/>
<feature type="domain" description="Methyltransferase type 11" evidence="1">
    <location>
        <begin position="76"/>
        <end position="127"/>
    </location>
</feature>
<dbReference type="GO" id="GO:0008757">
    <property type="term" value="F:S-adenosylmethionine-dependent methyltransferase activity"/>
    <property type="evidence" value="ECO:0007669"/>
    <property type="project" value="InterPro"/>
</dbReference>
<sequence>MSTVNSLAYYFSSRNRHKKWKYFIEQFNPGPEDSALDVGFSEREFSNTTNYIEKHYQYPHRLTALGVDEPDTICKRYPEVSFRSYDGTTFPFEDKTFDLLWSNAVIEHVGDYESQLAFLKEVNRVSRNFFITTPNLNFPVEVHTRTPFLHYLGKERFDQYLRKRGKHWATGDYMHLLNRKTIEQLCVDAGIANHVIRPNRLFGFILEYWIYTPRSGASA</sequence>
<gene>
    <name evidence="2" type="ORF">DPQ33_10435</name>
</gene>
<dbReference type="GO" id="GO:0032259">
    <property type="term" value="P:methylation"/>
    <property type="evidence" value="ECO:0007669"/>
    <property type="project" value="UniProtKB-KW"/>
</dbReference>
<protein>
    <submittedName>
        <fullName evidence="2">SAM-dependent methyltransferase</fullName>
    </submittedName>
</protein>